<dbReference type="PANTHER" id="PTHR24322">
    <property type="entry name" value="PKSB"/>
    <property type="match status" value="1"/>
</dbReference>
<dbReference type="OrthoDB" id="10253736at2759"/>
<feature type="non-terminal residue" evidence="2">
    <location>
        <position position="365"/>
    </location>
</feature>
<dbReference type="Pfam" id="PF00106">
    <property type="entry name" value="adh_short"/>
    <property type="match status" value="1"/>
</dbReference>
<dbReference type="CDD" id="cd05339">
    <property type="entry name" value="17beta-HSDXI-like_SDR_c"/>
    <property type="match status" value="1"/>
</dbReference>
<dbReference type="GO" id="GO:0005811">
    <property type="term" value="C:lipid droplet"/>
    <property type="evidence" value="ECO:0007669"/>
    <property type="project" value="TreeGrafter"/>
</dbReference>
<dbReference type="InterPro" id="IPR002347">
    <property type="entry name" value="SDR_fam"/>
</dbReference>
<proteinExistence type="inferred from homology"/>
<accession>A0A7R8WH20</accession>
<sequence length="365" mass="39387">MIKSNGGSGWAYTVDLSNKADVYRVAALVLNDVGPRGIDILINNAGIVIGRNFLDLPDHLIEKNFQVNIMSHFWTTKSFLPAMMKKDKGHIVTIASMAGHCGVPKLVDYCASKHAAVGFDEALRMELSRQKSRVNTTVVCPYYIRTGMFTGVKSKVFPILKPSAVSDAIVCSVRKNDKELMLPRFWTSMFMVLKSMLPQKGYDEVHRVMGMQISMDDFKGRHQQKSLENQTNGITTVNARNGNANGTYNDKNGGHPVSGINGVIVEETNDVNGITDAKAINGINGINGFNGINGVDGINGVNAINNGVNGIHVVNGINGIDGANGHNDVNRHTDPYHKITDPGSVIAAIGENDSRSVLIAVPEGS</sequence>
<reference evidence="2" key="1">
    <citation type="submission" date="2020-11" db="EMBL/GenBank/DDBJ databases">
        <authorList>
            <person name="Tran Van P."/>
        </authorList>
    </citation>
    <scope>NUCLEOTIDE SEQUENCE</scope>
</reference>
<dbReference type="Gene3D" id="3.40.50.720">
    <property type="entry name" value="NAD(P)-binding Rossmann-like Domain"/>
    <property type="match status" value="1"/>
</dbReference>
<dbReference type="EMBL" id="OB663625">
    <property type="protein sequence ID" value="CAD7231547.1"/>
    <property type="molecule type" value="Genomic_DNA"/>
</dbReference>
<dbReference type="PRINTS" id="PR00081">
    <property type="entry name" value="GDHRDH"/>
</dbReference>
<evidence type="ECO:0000256" key="1">
    <source>
        <dbReference type="RuleBase" id="RU000363"/>
    </source>
</evidence>
<protein>
    <submittedName>
        <fullName evidence="2">Uncharacterized protein</fullName>
    </submittedName>
</protein>
<dbReference type="SUPFAM" id="SSF51735">
    <property type="entry name" value="NAD(P)-binding Rossmann-fold domains"/>
    <property type="match status" value="1"/>
</dbReference>
<gene>
    <name evidence="2" type="ORF">CTOB1V02_LOCUS9394</name>
</gene>
<comment type="similarity">
    <text evidence="1">Belongs to the short-chain dehydrogenases/reductases (SDR) family.</text>
</comment>
<name>A0A7R8WH20_9CRUS</name>
<evidence type="ECO:0000313" key="2">
    <source>
        <dbReference type="EMBL" id="CAD7231547.1"/>
    </source>
</evidence>
<dbReference type="PRINTS" id="PR00080">
    <property type="entry name" value="SDRFAMILY"/>
</dbReference>
<organism evidence="2">
    <name type="scientific">Cyprideis torosa</name>
    <dbReference type="NCBI Taxonomy" id="163714"/>
    <lineage>
        <taxon>Eukaryota</taxon>
        <taxon>Metazoa</taxon>
        <taxon>Ecdysozoa</taxon>
        <taxon>Arthropoda</taxon>
        <taxon>Crustacea</taxon>
        <taxon>Oligostraca</taxon>
        <taxon>Ostracoda</taxon>
        <taxon>Podocopa</taxon>
        <taxon>Podocopida</taxon>
        <taxon>Cytherocopina</taxon>
        <taxon>Cytheroidea</taxon>
        <taxon>Cytherideidae</taxon>
        <taxon>Cyprideis</taxon>
    </lineage>
</organism>
<dbReference type="InterPro" id="IPR036291">
    <property type="entry name" value="NAD(P)-bd_dom_sf"/>
</dbReference>
<dbReference type="GO" id="GO:0016616">
    <property type="term" value="F:oxidoreductase activity, acting on the CH-OH group of donors, NAD or NADP as acceptor"/>
    <property type="evidence" value="ECO:0007669"/>
    <property type="project" value="TreeGrafter"/>
</dbReference>
<dbReference type="AlphaFoldDB" id="A0A7R8WH20"/>
<dbReference type="PANTHER" id="PTHR24322:SF748">
    <property type="entry name" value="FI23927P1-RELATED"/>
    <property type="match status" value="1"/>
</dbReference>